<keyword evidence="6" id="KW-0573">Peptidoglycan synthesis</keyword>
<dbReference type="GO" id="GO:0051301">
    <property type="term" value="P:cell division"/>
    <property type="evidence" value="ECO:0007669"/>
    <property type="project" value="UniProtKB-KW"/>
</dbReference>
<evidence type="ECO:0000313" key="13">
    <source>
        <dbReference type="Proteomes" id="UP000427769"/>
    </source>
</evidence>
<keyword evidence="4" id="KW-0067">ATP-binding</keyword>
<gene>
    <name evidence="12" type="primary">mpl</name>
    <name evidence="12" type="ORF">DSCW_00170</name>
</gene>
<dbReference type="Proteomes" id="UP000427769">
    <property type="component" value="Chromosome"/>
</dbReference>
<dbReference type="SUPFAM" id="SSF53244">
    <property type="entry name" value="MurD-like peptide ligases, peptide-binding domain"/>
    <property type="match status" value="1"/>
</dbReference>
<dbReference type="PANTHER" id="PTHR43445:SF5">
    <property type="entry name" value="UDP-N-ACETYLMURAMATE--L-ALANYL-GAMMA-D-GLUTAMYL-MESO-2,6-DIAMINOHEPTANDIOATE LIGASE"/>
    <property type="match status" value="1"/>
</dbReference>
<dbReference type="GO" id="GO:0005524">
    <property type="term" value="F:ATP binding"/>
    <property type="evidence" value="ECO:0007669"/>
    <property type="project" value="UniProtKB-KW"/>
</dbReference>
<dbReference type="InterPro" id="IPR013221">
    <property type="entry name" value="Mur_ligase_cen"/>
</dbReference>
<evidence type="ECO:0000256" key="3">
    <source>
        <dbReference type="ARBA" id="ARBA00022741"/>
    </source>
</evidence>
<dbReference type="GO" id="GO:0071555">
    <property type="term" value="P:cell wall organization"/>
    <property type="evidence" value="ECO:0007669"/>
    <property type="project" value="UniProtKB-KW"/>
</dbReference>
<evidence type="ECO:0000256" key="5">
    <source>
        <dbReference type="ARBA" id="ARBA00022960"/>
    </source>
</evidence>
<dbReference type="GO" id="GO:0008360">
    <property type="term" value="P:regulation of cell shape"/>
    <property type="evidence" value="ECO:0007669"/>
    <property type="project" value="UniProtKB-KW"/>
</dbReference>
<evidence type="ECO:0000259" key="9">
    <source>
        <dbReference type="Pfam" id="PF01225"/>
    </source>
</evidence>
<keyword evidence="1 12" id="KW-0436">Ligase</keyword>
<dbReference type="AlphaFoldDB" id="A0A5K7YW95"/>
<dbReference type="Gene3D" id="3.40.50.720">
    <property type="entry name" value="NAD(P)-binding Rossmann-like Domain"/>
    <property type="match status" value="1"/>
</dbReference>
<evidence type="ECO:0000256" key="6">
    <source>
        <dbReference type="ARBA" id="ARBA00022984"/>
    </source>
</evidence>
<dbReference type="InterPro" id="IPR050061">
    <property type="entry name" value="MurCDEF_pg_biosynth"/>
</dbReference>
<dbReference type="Gene3D" id="3.40.1190.10">
    <property type="entry name" value="Mur-like, catalytic domain"/>
    <property type="match status" value="1"/>
</dbReference>
<proteinExistence type="predicted"/>
<feature type="domain" description="Mur ligase C-terminal" evidence="10">
    <location>
        <begin position="329"/>
        <end position="461"/>
    </location>
</feature>
<evidence type="ECO:0000313" key="12">
    <source>
        <dbReference type="EMBL" id="BBO72600.1"/>
    </source>
</evidence>
<keyword evidence="7" id="KW-0131">Cell cycle</keyword>
<keyword evidence="8" id="KW-0961">Cell wall biogenesis/degradation</keyword>
<dbReference type="Gene3D" id="3.90.190.20">
    <property type="entry name" value="Mur ligase, C-terminal domain"/>
    <property type="match status" value="1"/>
</dbReference>
<organism evidence="12 13">
    <name type="scientific">Desulfosarcina widdelii</name>
    <dbReference type="NCBI Taxonomy" id="947919"/>
    <lineage>
        <taxon>Bacteria</taxon>
        <taxon>Pseudomonadati</taxon>
        <taxon>Thermodesulfobacteriota</taxon>
        <taxon>Desulfobacteria</taxon>
        <taxon>Desulfobacterales</taxon>
        <taxon>Desulfosarcinaceae</taxon>
        <taxon>Desulfosarcina</taxon>
    </lineage>
</organism>
<evidence type="ECO:0000259" key="11">
    <source>
        <dbReference type="Pfam" id="PF08245"/>
    </source>
</evidence>
<dbReference type="InterPro" id="IPR036565">
    <property type="entry name" value="Mur-like_cat_sf"/>
</dbReference>
<feature type="domain" description="Mur ligase N-terminal catalytic" evidence="9">
    <location>
        <begin position="15"/>
        <end position="114"/>
    </location>
</feature>
<accession>A0A5K7YW95</accession>
<keyword evidence="13" id="KW-1185">Reference proteome</keyword>
<dbReference type="InterPro" id="IPR036615">
    <property type="entry name" value="Mur_ligase_C_dom_sf"/>
</dbReference>
<dbReference type="SUPFAM" id="SSF51984">
    <property type="entry name" value="MurCD N-terminal domain"/>
    <property type="match status" value="1"/>
</dbReference>
<keyword evidence="3" id="KW-0547">Nucleotide-binding</keyword>
<dbReference type="SUPFAM" id="SSF53623">
    <property type="entry name" value="MurD-like peptide ligases, catalytic domain"/>
    <property type="match status" value="1"/>
</dbReference>
<reference evidence="12 13" key="1">
    <citation type="submission" date="2019-11" db="EMBL/GenBank/DDBJ databases">
        <title>Comparative genomics of hydrocarbon-degrading Desulfosarcina strains.</title>
        <authorList>
            <person name="Watanabe M."/>
            <person name="Kojima H."/>
            <person name="Fukui M."/>
        </authorList>
    </citation>
    <scope>NUCLEOTIDE SEQUENCE [LARGE SCALE GENOMIC DNA]</scope>
    <source>
        <strain evidence="12 13">PP31</strain>
    </source>
</reference>
<dbReference type="GO" id="GO:0016881">
    <property type="term" value="F:acid-amino acid ligase activity"/>
    <property type="evidence" value="ECO:0007669"/>
    <property type="project" value="InterPro"/>
</dbReference>
<dbReference type="Pfam" id="PF08245">
    <property type="entry name" value="Mur_ligase_M"/>
    <property type="match status" value="1"/>
</dbReference>
<evidence type="ECO:0000256" key="2">
    <source>
        <dbReference type="ARBA" id="ARBA00022618"/>
    </source>
</evidence>
<dbReference type="Pfam" id="PF01225">
    <property type="entry name" value="Mur_ligase"/>
    <property type="match status" value="1"/>
</dbReference>
<keyword evidence="2" id="KW-0132">Cell division</keyword>
<keyword evidence="5" id="KW-0133">Cell shape</keyword>
<dbReference type="EMBL" id="AP021875">
    <property type="protein sequence ID" value="BBO72600.1"/>
    <property type="molecule type" value="Genomic_DNA"/>
</dbReference>
<dbReference type="InterPro" id="IPR000713">
    <property type="entry name" value="Mur_ligase_N"/>
</dbReference>
<evidence type="ECO:0000256" key="4">
    <source>
        <dbReference type="ARBA" id="ARBA00022840"/>
    </source>
</evidence>
<dbReference type="PANTHER" id="PTHR43445">
    <property type="entry name" value="UDP-N-ACETYLMURAMATE--L-ALANINE LIGASE-RELATED"/>
    <property type="match status" value="1"/>
</dbReference>
<dbReference type="RefSeq" id="WP_155301800.1">
    <property type="nucleotide sequence ID" value="NZ_AP021875.1"/>
</dbReference>
<dbReference type="Pfam" id="PF02875">
    <property type="entry name" value="Mur_ligase_C"/>
    <property type="match status" value="1"/>
</dbReference>
<evidence type="ECO:0000256" key="7">
    <source>
        <dbReference type="ARBA" id="ARBA00023306"/>
    </source>
</evidence>
<evidence type="ECO:0000259" key="10">
    <source>
        <dbReference type="Pfam" id="PF02875"/>
    </source>
</evidence>
<dbReference type="InterPro" id="IPR004101">
    <property type="entry name" value="Mur_ligase_C"/>
</dbReference>
<evidence type="ECO:0000256" key="1">
    <source>
        <dbReference type="ARBA" id="ARBA00022598"/>
    </source>
</evidence>
<dbReference type="GO" id="GO:0009252">
    <property type="term" value="P:peptidoglycan biosynthetic process"/>
    <property type="evidence" value="ECO:0007669"/>
    <property type="project" value="UniProtKB-KW"/>
</dbReference>
<dbReference type="KEGG" id="dwd:DSCW_00170"/>
<sequence length="474" mass="52482">MIHPEHNRIPQTVKTIHLIAVCGTAMGALACMLKDQGFAITGSDAKVYPPMSRFLAEKGISVMSGFDAAHLSHRPDLVVIGNAVSRNNAEVQATGQMGLAYCSMPQAVNRFAAAGKRQLLVAGTHGKTTTSSLLAWLLFYAKRDPSFIIGGIVSNFSSNYRTGDGDCIVLEADEYDTAFFDKGPKFLHYSPDAAVLTSVEFDHADIYRDLDHVRSAFGKFVTAIEPRSLLVHIDDDPNVADMIGSARCACRSYGTLPDSNWRLEDIVVDPPDTRFRVIRDGCDFGIFRTRMIGRHNLKNILAAIAMADRLEVPPHVIAEALERFAGVKRRQEILGEKSGIIVIDDFAHHPTAVRETLGAIREHFSKNRLIAVFEPRTHSSMRKVFQQEYAFVFDPADRICIRKPSMLGKVPEGERLSSRQLVEDLKKRGKDAVHFEDTEGIIYDLAASSTRGDVILIMSNGGFDNIHERLLEAL</sequence>
<protein>
    <submittedName>
        <fullName evidence="12">UDP-N-acetylmuramate:L-alanyl-gamma-D-glutamyl-me so-diaminopimelate ligase</fullName>
    </submittedName>
</protein>
<feature type="domain" description="Mur ligase central" evidence="11">
    <location>
        <begin position="121"/>
        <end position="307"/>
    </location>
</feature>
<dbReference type="OrthoDB" id="9804126at2"/>
<name>A0A5K7YW95_9BACT</name>
<evidence type="ECO:0000256" key="8">
    <source>
        <dbReference type="ARBA" id="ARBA00023316"/>
    </source>
</evidence>